<evidence type="ECO:0000256" key="3">
    <source>
        <dbReference type="SAM" id="SignalP"/>
    </source>
</evidence>
<organism evidence="4 5">
    <name type="scientific">Dreissena polymorpha</name>
    <name type="common">Zebra mussel</name>
    <name type="synonym">Mytilus polymorpha</name>
    <dbReference type="NCBI Taxonomy" id="45954"/>
    <lineage>
        <taxon>Eukaryota</taxon>
        <taxon>Metazoa</taxon>
        <taxon>Spiralia</taxon>
        <taxon>Lophotrochozoa</taxon>
        <taxon>Mollusca</taxon>
        <taxon>Bivalvia</taxon>
        <taxon>Autobranchia</taxon>
        <taxon>Heteroconchia</taxon>
        <taxon>Euheterodonta</taxon>
        <taxon>Imparidentia</taxon>
        <taxon>Neoheterodontei</taxon>
        <taxon>Myida</taxon>
        <taxon>Dreissenoidea</taxon>
        <taxon>Dreissenidae</taxon>
        <taxon>Dreissena</taxon>
    </lineage>
</organism>
<dbReference type="SUPFAM" id="SSF52075">
    <property type="entry name" value="Outer arm dynein light chain 1"/>
    <property type="match status" value="1"/>
</dbReference>
<proteinExistence type="predicted"/>
<keyword evidence="3" id="KW-0732">Signal</keyword>
<dbReference type="GO" id="GO:0005737">
    <property type="term" value="C:cytoplasm"/>
    <property type="evidence" value="ECO:0007669"/>
    <property type="project" value="TreeGrafter"/>
</dbReference>
<evidence type="ECO:0000256" key="2">
    <source>
        <dbReference type="ARBA" id="ARBA00022737"/>
    </source>
</evidence>
<dbReference type="PANTHER" id="PTHR48051:SF46">
    <property type="entry name" value="LEUCINE RICH REPEAT-CONTAINING DOMAIN PROTEIN"/>
    <property type="match status" value="1"/>
</dbReference>
<evidence type="ECO:0000313" key="5">
    <source>
        <dbReference type="Proteomes" id="UP000828390"/>
    </source>
</evidence>
<feature type="chain" id="PRO_5039468988" evidence="3">
    <location>
        <begin position="20"/>
        <end position="309"/>
    </location>
</feature>
<name>A0A9D4RQR9_DREPO</name>
<keyword evidence="2" id="KW-0677">Repeat</keyword>
<dbReference type="EMBL" id="JAIWYP010000001">
    <property type="protein sequence ID" value="KAH3878041.1"/>
    <property type="molecule type" value="Genomic_DNA"/>
</dbReference>
<dbReference type="InterPro" id="IPR050216">
    <property type="entry name" value="LRR_domain-containing"/>
</dbReference>
<dbReference type="Proteomes" id="UP000828390">
    <property type="component" value="Unassembled WGS sequence"/>
</dbReference>
<evidence type="ECO:0000256" key="1">
    <source>
        <dbReference type="ARBA" id="ARBA00022614"/>
    </source>
</evidence>
<feature type="signal peptide" evidence="3">
    <location>
        <begin position="1"/>
        <end position="19"/>
    </location>
</feature>
<dbReference type="AlphaFoldDB" id="A0A9D4RQR9"/>
<dbReference type="InterPro" id="IPR001611">
    <property type="entry name" value="Leu-rich_rpt"/>
</dbReference>
<dbReference type="Pfam" id="PF13855">
    <property type="entry name" value="LRR_8"/>
    <property type="match status" value="1"/>
</dbReference>
<dbReference type="PROSITE" id="PS51450">
    <property type="entry name" value="LRR"/>
    <property type="match status" value="1"/>
</dbReference>
<keyword evidence="5" id="KW-1185">Reference proteome</keyword>
<dbReference type="Gene3D" id="3.80.10.10">
    <property type="entry name" value="Ribonuclease Inhibitor"/>
    <property type="match status" value="1"/>
</dbReference>
<dbReference type="InterPro" id="IPR032675">
    <property type="entry name" value="LRR_dom_sf"/>
</dbReference>
<reference evidence="4" key="1">
    <citation type="journal article" date="2019" name="bioRxiv">
        <title>The Genome of the Zebra Mussel, Dreissena polymorpha: A Resource for Invasive Species Research.</title>
        <authorList>
            <person name="McCartney M.A."/>
            <person name="Auch B."/>
            <person name="Kono T."/>
            <person name="Mallez S."/>
            <person name="Zhang Y."/>
            <person name="Obille A."/>
            <person name="Becker A."/>
            <person name="Abrahante J.E."/>
            <person name="Garbe J."/>
            <person name="Badalamenti J.P."/>
            <person name="Herman A."/>
            <person name="Mangelson H."/>
            <person name="Liachko I."/>
            <person name="Sullivan S."/>
            <person name="Sone E.D."/>
            <person name="Koren S."/>
            <person name="Silverstein K.A.T."/>
            <person name="Beckman K.B."/>
            <person name="Gohl D.M."/>
        </authorList>
    </citation>
    <scope>NUCLEOTIDE SEQUENCE</scope>
    <source>
        <strain evidence="4">Duluth1</strain>
        <tissue evidence="4">Whole animal</tissue>
    </source>
</reference>
<evidence type="ECO:0000313" key="4">
    <source>
        <dbReference type="EMBL" id="KAH3878041.1"/>
    </source>
</evidence>
<accession>A0A9D4RQR9</accession>
<sequence>MAYNLVAFILAVTLSCADSAKHFYGYSECSYRNYTTRCPVLGQKLHQTNKQLQSFPSLKYKETCLRLGNNLIQAFPNDLLPYQTLETLDLIQNRISKLPENLIVLEKLETLDVRENKITAIASTIRFPGSLRALMLAGNGLKSFPDGISIPNLFVLDLSRNLFNEIPKSFCVSKQLIRVDFTNNPLRTDLSKYTDNLNACPNANGVPFCLFSDSETLRCDCKSLYSILGVEPAFQFGTKLRNHLITCSEDDSEEEYKGWELFNINATALPHSCHEALKTQQSKSAASNANVALVFVGMFFGVHKSFERA</sequence>
<dbReference type="PANTHER" id="PTHR48051">
    <property type="match status" value="1"/>
</dbReference>
<protein>
    <submittedName>
        <fullName evidence="4">Uncharacterized protein</fullName>
    </submittedName>
</protein>
<dbReference type="OrthoDB" id="2021138at2759"/>
<keyword evidence="1" id="KW-0433">Leucine-rich repeat</keyword>
<reference evidence="4" key="2">
    <citation type="submission" date="2020-11" db="EMBL/GenBank/DDBJ databases">
        <authorList>
            <person name="McCartney M.A."/>
            <person name="Auch B."/>
            <person name="Kono T."/>
            <person name="Mallez S."/>
            <person name="Becker A."/>
            <person name="Gohl D.M."/>
            <person name="Silverstein K.A.T."/>
            <person name="Koren S."/>
            <person name="Bechman K.B."/>
            <person name="Herman A."/>
            <person name="Abrahante J.E."/>
            <person name="Garbe J."/>
        </authorList>
    </citation>
    <scope>NUCLEOTIDE SEQUENCE</scope>
    <source>
        <strain evidence="4">Duluth1</strain>
        <tissue evidence="4">Whole animal</tissue>
    </source>
</reference>
<comment type="caution">
    <text evidence="4">The sequence shown here is derived from an EMBL/GenBank/DDBJ whole genome shotgun (WGS) entry which is preliminary data.</text>
</comment>
<gene>
    <name evidence="4" type="ORF">DPMN_001921</name>
</gene>